<dbReference type="Proteomes" id="UP000823990">
    <property type="component" value="Unassembled WGS sequence"/>
</dbReference>
<evidence type="ECO:0000313" key="2">
    <source>
        <dbReference type="Proteomes" id="UP000823990"/>
    </source>
</evidence>
<dbReference type="AlphaFoldDB" id="A0A9D1TRH4"/>
<evidence type="ECO:0000313" key="1">
    <source>
        <dbReference type="EMBL" id="HIW02449.1"/>
    </source>
</evidence>
<reference evidence="1" key="2">
    <citation type="submission" date="2021-04" db="EMBL/GenBank/DDBJ databases">
        <authorList>
            <person name="Gilroy R."/>
        </authorList>
    </citation>
    <scope>NUCLEOTIDE SEQUENCE</scope>
    <source>
        <strain evidence="1">12435</strain>
    </source>
</reference>
<gene>
    <name evidence="1" type="ORF">H9892_03835</name>
</gene>
<name>A0A9D1TRH4_9FIRM</name>
<accession>A0A9D1TRH4</accession>
<proteinExistence type="predicted"/>
<reference evidence="1" key="1">
    <citation type="journal article" date="2021" name="PeerJ">
        <title>Extensive microbial diversity within the chicken gut microbiome revealed by metagenomics and culture.</title>
        <authorList>
            <person name="Gilroy R."/>
            <person name="Ravi A."/>
            <person name="Getino M."/>
            <person name="Pursley I."/>
            <person name="Horton D.L."/>
            <person name="Alikhan N.F."/>
            <person name="Baker D."/>
            <person name="Gharbi K."/>
            <person name="Hall N."/>
            <person name="Watson M."/>
            <person name="Adriaenssens E.M."/>
            <person name="Foster-Nyarko E."/>
            <person name="Jarju S."/>
            <person name="Secka A."/>
            <person name="Antonio M."/>
            <person name="Oren A."/>
            <person name="Chaudhuri R.R."/>
            <person name="La Ragione R."/>
            <person name="Hildebrand F."/>
            <person name="Pallen M.J."/>
        </authorList>
    </citation>
    <scope>NUCLEOTIDE SEQUENCE</scope>
    <source>
        <strain evidence="1">12435</strain>
    </source>
</reference>
<sequence length="96" mass="11484">MRVRITDDVFFIASRLKEVDPTYYVVYDTEKRRYEVHSDGQRGNTLCFVVPFGRLDARTVEYARRTRNPYFGKAKGGWRRDRALREVMRADMKEDI</sequence>
<organism evidence="1 2">
    <name type="scientific">Candidatus Protoclostridium stercorigallinarum</name>
    <dbReference type="NCBI Taxonomy" id="2838741"/>
    <lineage>
        <taxon>Bacteria</taxon>
        <taxon>Bacillati</taxon>
        <taxon>Bacillota</taxon>
        <taxon>Clostridia</taxon>
        <taxon>Candidatus Protoclostridium</taxon>
    </lineage>
</organism>
<protein>
    <submittedName>
        <fullName evidence="1">Uncharacterized protein</fullName>
    </submittedName>
</protein>
<dbReference type="EMBL" id="DXHS01000066">
    <property type="protein sequence ID" value="HIW02449.1"/>
    <property type="molecule type" value="Genomic_DNA"/>
</dbReference>
<comment type="caution">
    <text evidence="1">The sequence shown here is derived from an EMBL/GenBank/DDBJ whole genome shotgun (WGS) entry which is preliminary data.</text>
</comment>